<feature type="binding site" evidence="2">
    <location>
        <position position="19"/>
    </location>
    <ligand>
        <name>substrate</name>
    </ligand>
</feature>
<feature type="binding site" evidence="2">
    <location>
        <position position="51"/>
    </location>
    <ligand>
        <name>substrate</name>
    </ligand>
</feature>
<dbReference type="PANTHER" id="PTHR10291">
    <property type="entry name" value="DEHYDRODOLICHYL DIPHOSPHATE SYNTHASE FAMILY MEMBER"/>
    <property type="match status" value="1"/>
</dbReference>
<feature type="binding site" evidence="2">
    <location>
        <begin position="169"/>
        <end position="171"/>
    </location>
    <ligand>
        <name>substrate</name>
    </ligand>
</feature>
<dbReference type="InterPro" id="IPR018520">
    <property type="entry name" value="UPP_synth-like_CS"/>
</dbReference>
<dbReference type="AlphaFoldDB" id="A0A0X8H2G0"/>
<feature type="active site" description="Proton acceptor" evidence="2">
    <location>
        <position position="50"/>
    </location>
</feature>
<dbReference type="KEGG" id="erl:AOC36_04170"/>
<sequence>MDGNGRWATKQNKDRTFGHYYGSENVREIALAALSVGVEALTLYAFSTENWKRPQKEIEYLMKLPAIFFNKFLDELMEKGISIHVIGDLSKIPEKTRNVMLDAVEKTKNNNKLILNFALNYGSRDEIVRAVNKLVNNDEPVTEESLNDALDTFGLPEVDLLIRTGGDTRLSNYLLWQLAYAELMFVDDAWPQFTADRFLECLSNFGSRERRFGGLNQ</sequence>
<dbReference type="InterPro" id="IPR036424">
    <property type="entry name" value="UPP_synth-like_sf"/>
</dbReference>
<feature type="binding site" evidence="2">
    <location>
        <position position="7"/>
    </location>
    <ligand>
        <name>substrate</name>
    </ligand>
</feature>
<dbReference type="Pfam" id="PF01255">
    <property type="entry name" value="Prenyltransf"/>
    <property type="match status" value="1"/>
</dbReference>
<dbReference type="CDD" id="cd00475">
    <property type="entry name" value="Cis_IPPS"/>
    <property type="match status" value="1"/>
</dbReference>
<proteinExistence type="inferred from homology"/>
<dbReference type="EMBL" id="CP013213">
    <property type="protein sequence ID" value="AMC94634.1"/>
    <property type="molecule type" value="Genomic_DNA"/>
</dbReference>
<dbReference type="GO" id="GO:0045547">
    <property type="term" value="F:ditrans,polycis-polyprenyl diphosphate synthase [(2E,6E)-farnesyl diphosphate specific] activity"/>
    <property type="evidence" value="ECO:0007669"/>
    <property type="project" value="TreeGrafter"/>
</dbReference>
<protein>
    <recommendedName>
        <fullName evidence="2">Isoprenyl transferase</fullName>
        <ecNumber evidence="2">2.5.1.-</ecNumber>
    </recommendedName>
</protein>
<feature type="binding site" evidence="2">
    <location>
        <begin position="47"/>
        <end position="49"/>
    </location>
    <ligand>
        <name>substrate</name>
    </ligand>
</feature>
<keyword evidence="2" id="KW-0479">Metal-binding</keyword>
<keyword evidence="2" id="KW-0460">Magnesium</keyword>
<keyword evidence="1 2" id="KW-0808">Transferase</keyword>
<dbReference type="GO" id="GO:0016094">
    <property type="term" value="P:polyprenol biosynthetic process"/>
    <property type="evidence" value="ECO:0007669"/>
    <property type="project" value="TreeGrafter"/>
</dbReference>
<evidence type="ECO:0000313" key="4">
    <source>
        <dbReference type="Proteomes" id="UP000063781"/>
    </source>
</evidence>
<dbReference type="GO" id="GO:0000287">
    <property type="term" value="F:magnesium ion binding"/>
    <property type="evidence" value="ECO:0007669"/>
    <property type="project" value="UniProtKB-UniRule"/>
</dbReference>
<dbReference type="NCBIfam" id="TIGR00055">
    <property type="entry name" value="uppS"/>
    <property type="match status" value="1"/>
</dbReference>
<feature type="binding site" evidence="2">
    <location>
        <position position="53"/>
    </location>
    <ligand>
        <name>substrate</name>
    </ligand>
</feature>
<dbReference type="SUPFAM" id="SSF64005">
    <property type="entry name" value="Undecaprenyl diphosphate synthase"/>
    <property type="match status" value="1"/>
</dbReference>
<feature type="binding site" evidence="2">
    <location>
        <position position="163"/>
    </location>
    <ligand>
        <name>substrate</name>
    </ligand>
</feature>
<dbReference type="STRING" id="1514105.AOC36_04170"/>
<dbReference type="OrthoDB" id="4191603at2"/>
<feature type="binding site" evidence="2">
    <location>
        <position position="2"/>
    </location>
    <ligand>
        <name>Mg(2+)</name>
        <dbReference type="ChEBI" id="CHEBI:18420"/>
    </ligand>
</feature>
<dbReference type="HAMAP" id="MF_01139">
    <property type="entry name" value="ISPT"/>
    <property type="match status" value="1"/>
</dbReference>
<evidence type="ECO:0000313" key="3">
    <source>
        <dbReference type="EMBL" id="AMC94634.1"/>
    </source>
</evidence>
<accession>A0A0X8H2G0</accession>
<keyword evidence="4" id="KW-1185">Reference proteome</keyword>
<feature type="binding site" evidence="2">
    <location>
        <begin position="3"/>
        <end position="6"/>
    </location>
    <ligand>
        <name>substrate</name>
    </ligand>
</feature>
<evidence type="ECO:0000256" key="1">
    <source>
        <dbReference type="ARBA" id="ARBA00022679"/>
    </source>
</evidence>
<feature type="active site" evidence="2">
    <location>
        <position position="2"/>
    </location>
</feature>
<organism evidence="3 4">
    <name type="scientific">Erysipelothrix larvae</name>
    <dbReference type="NCBI Taxonomy" id="1514105"/>
    <lineage>
        <taxon>Bacteria</taxon>
        <taxon>Bacillati</taxon>
        <taxon>Bacillota</taxon>
        <taxon>Erysipelotrichia</taxon>
        <taxon>Erysipelotrichales</taxon>
        <taxon>Erysipelotrichaceae</taxon>
        <taxon>Erysipelothrix</taxon>
    </lineage>
</organism>
<comment type="similarity">
    <text evidence="2">Belongs to the UPP synthase family.</text>
</comment>
<dbReference type="Gene3D" id="3.40.1180.10">
    <property type="entry name" value="Decaprenyl diphosphate synthase-like"/>
    <property type="match status" value="1"/>
</dbReference>
<comment type="cofactor">
    <cofactor evidence="2">
        <name>Mg(2+)</name>
        <dbReference type="ChEBI" id="CHEBI:18420"/>
    </cofactor>
    <text evidence="2">Binds 2 magnesium ions per subunit.</text>
</comment>
<feature type="binding site" evidence="2">
    <location>
        <position position="15"/>
    </location>
    <ligand>
        <name>substrate</name>
    </ligand>
</feature>
<reference evidence="3 4" key="1">
    <citation type="submission" date="2015-10" db="EMBL/GenBank/DDBJ databases">
        <title>Erysipelothrix larvae sp. LV19 isolated from the larval gut of the rhinoceros beetle, Trypoxylus dichotomus.</title>
        <authorList>
            <person name="Lim S."/>
            <person name="Kim B.-C."/>
        </authorList>
    </citation>
    <scope>NUCLEOTIDE SEQUENCE [LARGE SCALE GENOMIC DNA]</scope>
    <source>
        <strain evidence="3 4">LV19</strain>
    </source>
</reference>
<feature type="binding site" evidence="2">
    <location>
        <position position="182"/>
    </location>
    <ligand>
        <name>Mg(2+)</name>
        <dbReference type="ChEBI" id="CHEBI:18420"/>
    </ligand>
</feature>
<dbReference type="Proteomes" id="UP000063781">
    <property type="component" value="Chromosome"/>
</dbReference>
<dbReference type="InterPro" id="IPR001441">
    <property type="entry name" value="UPP_synth-like"/>
</dbReference>
<name>A0A0X8H2G0_9FIRM</name>
<gene>
    <name evidence="3" type="ORF">AOC36_04170</name>
</gene>
<dbReference type="PANTHER" id="PTHR10291:SF0">
    <property type="entry name" value="DEHYDRODOLICHYL DIPHOSPHATE SYNTHASE 2"/>
    <property type="match status" value="1"/>
</dbReference>
<comment type="subunit">
    <text evidence="2">Homodimer.</text>
</comment>
<comment type="function">
    <text evidence="2">Catalyzes the condensation of isopentenyl diphosphate (IPP) with allylic pyrophosphates generating different type of terpenoids.</text>
</comment>
<evidence type="ECO:0000256" key="2">
    <source>
        <dbReference type="HAMAP-Rule" id="MF_01139"/>
    </source>
</evidence>
<dbReference type="PROSITE" id="PS01066">
    <property type="entry name" value="UPP_SYNTHASE"/>
    <property type="match status" value="1"/>
</dbReference>
<dbReference type="EC" id="2.5.1.-" evidence="2"/>